<dbReference type="SUPFAM" id="SSF51230">
    <property type="entry name" value="Single hybrid motif"/>
    <property type="match status" value="2"/>
</dbReference>
<dbReference type="EMBL" id="DVFJ01000008">
    <property type="protein sequence ID" value="HIQ71095.1"/>
    <property type="molecule type" value="Genomic_DNA"/>
</dbReference>
<evidence type="ECO:0000256" key="2">
    <source>
        <dbReference type="ARBA" id="ARBA00023054"/>
    </source>
</evidence>
<dbReference type="CDD" id="cd06850">
    <property type="entry name" value="biotinyl_domain"/>
    <property type="match status" value="1"/>
</dbReference>
<feature type="chain" id="PRO_5039023236" evidence="3">
    <location>
        <begin position="23"/>
        <end position="350"/>
    </location>
</feature>
<dbReference type="PANTHER" id="PTHR32347">
    <property type="entry name" value="EFFLUX SYSTEM COMPONENT YKNX-RELATED"/>
    <property type="match status" value="1"/>
</dbReference>
<proteinExistence type="predicted"/>
<evidence type="ECO:0000313" key="6">
    <source>
        <dbReference type="Proteomes" id="UP000886887"/>
    </source>
</evidence>
<gene>
    <name evidence="5" type="ORF">IAB73_02650</name>
</gene>
<reference evidence="5" key="1">
    <citation type="submission" date="2020-10" db="EMBL/GenBank/DDBJ databases">
        <authorList>
            <person name="Gilroy R."/>
        </authorList>
    </citation>
    <scope>NUCLEOTIDE SEQUENCE</scope>
    <source>
        <strain evidence="5">ChiSxjej2B14-6234</strain>
    </source>
</reference>
<dbReference type="InterPro" id="IPR011053">
    <property type="entry name" value="Single_hybrid_motif"/>
</dbReference>
<feature type="signal peptide" evidence="3">
    <location>
        <begin position="1"/>
        <end position="22"/>
    </location>
</feature>
<evidence type="ECO:0000256" key="3">
    <source>
        <dbReference type="SAM" id="SignalP"/>
    </source>
</evidence>
<dbReference type="AlphaFoldDB" id="A0A9D0Z924"/>
<accession>A0A9D0Z924</accession>
<dbReference type="Gene3D" id="2.40.50.100">
    <property type="match status" value="2"/>
</dbReference>
<keyword evidence="3" id="KW-0732">Signal</keyword>
<dbReference type="InterPro" id="IPR058792">
    <property type="entry name" value="Beta-barrel_RND_2"/>
</dbReference>
<name>A0A9D0Z924_9FIRM</name>
<keyword evidence="2" id="KW-0175">Coiled coil</keyword>
<sequence length="350" mass="36469">MKKLSVLLLCAALICASCPGLAQADSTAASINASIVSSTTHFVTAPFAGTLLPFTLEAGERVTAGDALFELDTVKVYAPQSGTLSAVFAAPGDVAADIIARYGALAVVEPELPLYVAASTSTADKDDEDKYLHAGETLYLKCGSEKGTGRVTSVSGNDYTVEILTGDFVPGDTVRCYRDSGHDSDSMTGSGKVQRYADSAVTGSGRVLRVHAQAGDAVRAGDLLFELVDAASAPPTDDCTVAAPADGAVLSVDVTPGAQVYQGQLLCRIADLTALELSAEVDEVYLSRLRVGDAVSFVMDAYPEETLTGVVTDIRPLGETRQNAAYFDVRISLPEGHSLLPGMNATVYLN</sequence>
<evidence type="ECO:0000313" key="5">
    <source>
        <dbReference type="EMBL" id="HIQ71095.1"/>
    </source>
</evidence>
<evidence type="ECO:0000256" key="1">
    <source>
        <dbReference type="ARBA" id="ARBA00004196"/>
    </source>
</evidence>
<dbReference type="InterPro" id="IPR050465">
    <property type="entry name" value="UPF0194_transport"/>
</dbReference>
<protein>
    <submittedName>
        <fullName evidence="5">HlyD family efflux transporter periplasmic adaptor subunit</fullName>
    </submittedName>
</protein>
<dbReference type="Pfam" id="PF25954">
    <property type="entry name" value="Beta-barrel_RND_2"/>
    <property type="match status" value="1"/>
</dbReference>
<dbReference type="GO" id="GO:0030313">
    <property type="term" value="C:cell envelope"/>
    <property type="evidence" value="ECO:0007669"/>
    <property type="project" value="UniProtKB-SubCell"/>
</dbReference>
<organism evidence="5 6">
    <name type="scientific">Candidatus Onthenecus intestinigallinarum</name>
    <dbReference type="NCBI Taxonomy" id="2840875"/>
    <lineage>
        <taxon>Bacteria</taxon>
        <taxon>Bacillati</taxon>
        <taxon>Bacillota</taxon>
        <taxon>Clostridia</taxon>
        <taxon>Eubacteriales</taxon>
        <taxon>Candidatus Onthenecus</taxon>
    </lineage>
</organism>
<reference evidence="5" key="2">
    <citation type="journal article" date="2021" name="PeerJ">
        <title>Extensive microbial diversity within the chicken gut microbiome revealed by metagenomics and culture.</title>
        <authorList>
            <person name="Gilroy R."/>
            <person name="Ravi A."/>
            <person name="Getino M."/>
            <person name="Pursley I."/>
            <person name="Horton D.L."/>
            <person name="Alikhan N.F."/>
            <person name="Baker D."/>
            <person name="Gharbi K."/>
            <person name="Hall N."/>
            <person name="Watson M."/>
            <person name="Adriaenssens E.M."/>
            <person name="Foster-Nyarko E."/>
            <person name="Jarju S."/>
            <person name="Secka A."/>
            <person name="Antonio M."/>
            <person name="Oren A."/>
            <person name="Chaudhuri R.R."/>
            <person name="La Ragione R."/>
            <person name="Hildebrand F."/>
            <person name="Pallen M.J."/>
        </authorList>
    </citation>
    <scope>NUCLEOTIDE SEQUENCE</scope>
    <source>
        <strain evidence="5">ChiSxjej2B14-6234</strain>
    </source>
</reference>
<evidence type="ECO:0000259" key="4">
    <source>
        <dbReference type="Pfam" id="PF25954"/>
    </source>
</evidence>
<dbReference type="Gene3D" id="2.40.30.170">
    <property type="match status" value="1"/>
</dbReference>
<comment type="subcellular location">
    <subcellularLocation>
        <location evidence="1">Cell envelope</location>
    </subcellularLocation>
</comment>
<feature type="domain" description="CusB-like beta-barrel" evidence="4">
    <location>
        <begin position="277"/>
        <end position="349"/>
    </location>
</feature>
<comment type="caution">
    <text evidence="5">The sequence shown here is derived from an EMBL/GenBank/DDBJ whole genome shotgun (WGS) entry which is preliminary data.</text>
</comment>
<dbReference type="Proteomes" id="UP000886887">
    <property type="component" value="Unassembled WGS sequence"/>
</dbReference>